<evidence type="ECO:0000313" key="4">
    <source>
        <dbReference type="RefSeq" id="XP_042560586.1"/>
    </source>
</evidence>
<evidence type="ECO:0000256" key="1">
    <source>
        <dbReference type="SAM" id="SignalP"/>
    </source>
</evidence>
<feature type="signal peptide" evidence="1">
    <location>
        <begin position="1"/>
        <end position="22"/>
    </location>
</feature>
<sequence>MTITVCLLLTLLIFTTQNGVNSKHEQGGEFCDAKPQSLCQGDSDLKTSSTVVTYSELKHLLAERKVRLFDVRNTDEFAEGRIPTAVNVPLGELGEAFGLTPDQFRARYGAPLPPADAADVVLYCQRGRRSAQALEIIRGLGYHRARHYAGGYSQWSQ</sequence>
<dbReference type="GeneTree" id="ENSGT00940000165845"/>
<dbReference type="PANTHER" id="PTHR44086">
    <property type="entry name" value="THIOSULFATE SULFURTRANSFERASE RDL2, MITOCHONDRIAL-RELATED"/>
    <property type="match status" value="1"/>
</dbReference>
<dbReference type="GeneID" id="122129924"/>
<protein>
    <submittedName>
        <fullName evidence="4 5">Thiosulfate:glutathione sulfurtransferase-like</fullName>
    </submittedName>
</protein>
<keyword evidence="3" id="KW-1185">Reference proteome</keyword>
<proteinExistence type="predicted"/>
<dbReference type="KEGG" id="char:122130557"/>
<dbReference type="PANTHER" id="PTHR44086:SF14">
    <property type="entry name" value="RHODANESE DOMAIN-CONTAINING PROTEIN"/>
    <property type="match status" value="1"/>
</dbReference>
<gene>
    <name evidence="4" type="primary">LOC122129924</name>
    <name evidence="5" type="synonym">LOC122130557</name>
</gene>
<reference evidence="4 5" key="1">
    <citation type="submission" date="2025-04" db="UniProtKB">
        <authorList>
            <consortium name="RefSeq"/>
        </authorList>
    </citation>
    <scope>IDENTIFICATION</scope>
</reference>
<accession>A0A8M1K958</accession>
<dbReference type="KEGG" id="char:122129924"/>
<dbReference type="RefSeq" id="XP_042561201.1">
    <property type="nucleotide sequence ID" value="XM_042705267.1"/>
</dbReference>
<dbReference type="Proteomes" id="UP000515152">
    <property type="component" value="Unplaced"/>
</dbReference>
<organism evidence="3 4">
    <name type="scientific">Clupea harengus</name>
    <name type="common">Atlantic herring</name>
    <dbReference type="NCBI Taxonomy" id="7950"/>
    <lineage>
        <taxon>Eukaryota</taxon>
        <taxon>Metazoa</taxon>
        <taxon>Chordata</taxon>
        <taxon>Craniata</taxon>
        <taxon>Vertebrata</taxon>
        <taxon>Euteleostomi</taxon>
        <taxon>Actinopterygii</taxon>
        <taxon>Neopterygii</taxon>
        <taxon>Teleostei</taxon>
        <taxon>Clupei</taxon>
        <taxon>Clupeiformes</taxon>
        <taxon>Clupeoidei</taxon>
        <taxon>Clupeidae</taxon>
        <taxon>Clupea</taxon>
    </lineage>
</organism>
<evidence type="ECO:0000313" key="5">
    <source>
        <dbReference type="RefSeq" id="XP_042561201.1"/>
    </source>
</evidence>
<dbReference type="SMART" id="SM00450">
    <property type="entry name" value="RHOD"/>
    <property type="match status" value="1"/>
</dbReference>
<dbReference type="AlphaFoldDB" id="A0A8M1K958"/>
<dbReference type="InterPro" id="IPR001763">
    <property type="entry name" value="Rhodanese-like_dom"/>
</dbReference>
<evidence type="ECO:0000313" key="3">
    <source>
        <dbReference type="Proteomes" id="UP000515152"/>
    </source>
</evidence>
<feature type="chain" id="PRO_5044692786" evidence="1">
    <location>
        <begin position="23"/>
        <end position="157"/>
    </location>
</feature>
<dbReference type="RefSeq" id="XP_042560586.1">
    <property type="nucleotide sequence ID" value="XM_042704652.1"/>
</dbReference>
<keyword evidence="1" id="KW-0732">Signal</keyword>
<dbReference type="Pfam" id="PF00581">
    <property type="entry name" value="Rhodanese"/>
    <property type="match status" value="1"/>
</dbReference>
<name>A0A8M1K958_CLUHA</name>
<dbReference type="PROSITE" id="PS50206">
    <property type="entry name" value="RHODANESE_3"/>
    <property type="match status" value="1"/>
</dbReference>
<feature type="domain" description="Rhodanese" evidence="2">
    <location>
        <begin position="62"/>
        <end position="157"/>
    </location>
</feature>
<evidence type="ECO:0000259" key="2">
    <source>
        <dbReference type="PROSITE" id="PS50206"/>
    </source>
</evidence>
<dbReference type="OrthoDB" id="566238at2759"/>